<feature type="domain" description="BD-FAE-like" evidence="2">
    <location>
        <begin position="46"/>
        <end position="244"/>
    </location>
</feature>
<comment type="caution">
    <text evidence="3">The sequence shown here is derived from an EMBL/GenBank/DDBJ whole genome shotgun (WGS) entry which is preliminary data.</text>
</comment>
<dbReference type="GO" id="GO:0016787">
    <property type="term" value="F:hydrolase activity"/>
    <property type="evidence" value="ECO:0007669"/>
    <property type="project" value="UniProtKB-KW"/>
</dbReference>
<evidence type="ECO:0000256" key="1">
    <source>
        <dbReference type="ARBA" id="ARBA00022801"/>
    </source>
</evidence>
<dbReference type="AlphaFoldDB" id="A0A512BJ94"/>
<dbReference type="Proteomes" id="UP000321513">
    <property type="component" value="Unassembled WGS sequence"/>
</dbReference>
<sequence>MNAVSQTIIPLYKDSIPNSKPTADEEKSEISKDSILIVSKVSRPTLSIYLPPKEKRTGAAVIICPGGGYWILAAGHEGADVARRFNEMGVAAFVLKYRIPNDKTMVNKEIGPLQDAQRAIQVVRENAKAWGINKNTVGIMGFSAGGHLASTAGTHFQRSYIANPKKTNLRPDFMVLAYPVISFTDSIGHTGSADQLLGKKASAEKIKEYSNELQVTTQTPPTFLVHAKDDGVKVENSLSFAAALKKHNVPAELYLYEKGGHGYGMYNKTSSVRWMDLVEEWMKKMKFIKKQ</sequence>
<proteinExistence type="predicted"/>
<evidence type="ECO:0000313" key="4">
    <source>
        <dbReference type="Proteomes" id="UP000321513"/>
    </source>
</evidence>
<dbReference type="PANTHER" id="PTHR48081">
    <property type="entry name" value="AB HYDROLASE SUPERFAMILY PROTEIN C4A8.06C"/>
    <property type="match status" value="1"/>
</dbReference>
<evidence type="ECO:0000259" key="2">
    <source>
        <dbReference type="Pfam" id="PF20434"/>
    </source>
</evidence>
<dbReference type="SUPFAM" id="SSF53474">
    <property type="entry name" value="alpha/beta-Hydrolases"/>
    <property type="match status" value="1"/>
</dbReference>
<dbReference type="Gene3D" id="3.40.50.1820">
    <property type="entry name" value="alpha/beta hydrolase"/>
    <property type="match status" value="1"/>
</dbReference>
<dbReference type="EMBL" id="BJYT01000032">
    <property type="protein sequence ID" value="GEO11897.1"/>
    <property type="molecule type" value="Genomic_DNA"/>
</dbReference>
<name>A0A512BJ94_9BACT</name>
<organism evidence="3 4">
    <name type="scientific">Segetibacter aerophilus</name>
    <dbReference type="NCBI Taxonomy" id="670293"/>
    <lineage>
        <taxon>Bacteria</taxon>
        <taxon>Pseudomonadati</taxon>
        <taxon>Bacteroidota</taxon>
        <taxon>Chitinophagia</taxon>
        <taxon>Chitinophagales</taxon>
        <taxon>Chitinophagaceae</taxon>
        <taxon>Segetibacter</taxon>
    </lineage>
</organism>
<dbReference type="InterPro" id="IPR050300">
    <property type="entry name" value="GDXG_lipolytic_enzyme"/>
</dbReference>
<protein>
    <recommendedName>
        <fullName evidence="2">BD-FAE-like domain-containing protein</fullName>
    </recommendedName>
</protein>
<reference evidence="3 4" key="1">
    <citation type="submission" date="2019-07" db="EMBL/GenBank/DDBJ databases">
        <title>Whole genome shotgun sequence of Segetibacter aerophilus NBRC 106135.</title>
        <authorList>
            <person name="Hosoyama A."/>
            <person name="Uohara A."/>
            <person name="Ohji S."/>
            <person name="Ichikawa N."/>
        </authorList>
    </citation>
    <scope>NUCLEOTIDE SEQUENCE [LARGE SCALE GENOMIC DNA]</scope>
    <source>
        <strain evidence="3 4">NBRC 106135</strain>
    </source>
</reference>
<accession>A0A512BJ94</accession>
<dbReference type="Pfam" id="PF20434">
    <property type="entry name" value="BD-FAE"/>
    <property type="match status" value="1"/>
</dbReference>
<dbReference type="InterPro" id="IPR049492">
    <property type="entry name" value="BD-FAE-like_dom"/>
</dbReference>
<keyword evidence="1" id="KW-0378">Hydrolase</keyword>
<dbReference type="InterPro" id="IPR029058">
    <property type="entry name" value="AB_hydrolase_fold"/>
</dbReference>
<dbReference type="PANTHER" id="PTHR48081:SF6">
    <property type="entry name" value="PEPTIDASE S9 PROLYL OLIGOPEPTIDASE CATALYTIC DOMAIN-CONTAINING PROTEIN"/>
    <property type="match status" value="1"/>
</dbReference>
<keyword evidence="4" id="KW-1185">Reference proteome</keyword>
<evidence type="ECO:0000313" key="3">
    <source>
        <dbReference type="EMBL" id="GEO11897.1"/>
    </source>
</evidence>
<gene>
    <name evidence="3" type="ORF">SAE01_43930</name>
</gene>